<proteinExistence type="predicted"/>
<gene>
    <name evidence="1" type="ORF">EDS130_LOCUS9047</name>
</gene>
<reference evidence="1" key="1">
    <citation type="submission" date="2021-02" db="EMBL/GenBank/DDBJ databases">
        <authorList>
            <person name="Nowell W R."/>
        </authorList>
    </citation>
    <scope>NUCLEOTIDE SEQUENCE</scope>
</reference>
<dbReference type="InterPro" id="IPR011044">
    <property type="entry name" value="Quino_amine_DH_bsu"/>
</dbReference>
<dbReference type="OrthoDB" id="10004030at2759"/>
<dbReference type="Proteomes" id="UP000663852">
    <property type="component" value="Unassembled WGS sequence"/>
</dbReference>
<dbReference type="SUPFAM" id="SSF50969">
    <property type="entry name" value="YVTN repeat-like/Quinoprotein amine dehydrogenase"/>
    <property type="match status" value="1"/>
</dbReference>
<sequence>MGCRHSSSSPNSPKKVVKNSNPIALKKKIFLSHSQRLHHPKSNGWKTSSFLKTFNLEQILDGQEENLVKRLEFTSTCLLYDVSSTHILLFDNNQLHLIDMNTTNTKSILVSMDIQEIVWSTHLNRFLVLTTNQLYQTELDQMQLKPVQQIQFIQEGQRKSFMAVNGTDLIINRSFGSNICRYSLKTYEFLQSLCVYKGQKNICVTTIRLNSNKILALAISIQAKQMIDLVQLSTEQILHRIQLDANENLSYPVDLHLHGYWFAKTSIPNVDIGHCLITPDGQILRLLLFSHQDNFIRSLRINSERKWLVVGRQYALELYSLQH</sequence>
<organism evidence="1 2">
    <name type="scientific">Adineta ricciae</name>
    <name type="common">Rotifer</name>
    <dbReference type="NCBI Taxonomy" id="249248"/>
    <lineage>
        <taxon>Eukaryota</taxon>
        <taxon>Metazoa</taxon>
        <taxon>Spiralia</taxon>
        <taxon>Gnathifera</taxon>
        <taxon>Rotifera</taxon>
        <taxon>Eurotatoria</taxon>
        <taxon>Bdelloidea</taxon>
        <taxon>Adinetida</taxon>
        <taxon>Adinetidae</taxon>
        <taxon>Adineta</taxon>
    </lineage>
</organism>
<protein>
    <submittedName>
        <fullName evidence="1">Uncharacterized protein</fullName>
    </submittedName>
</protein>
<name>A0A813YM71_ADIRI</name>
<comment type="caution">
    <text evidence="1">The sequence shown here is derived from an EMBL/GenBank/DDBJ whole genome shotgun (WGS) entry which is preliminary data.</text>
</comment>
<dbReference type="EMBL" id="CAJNOJ010000030">
    <property type="protein sequence ID" value="CAF0886359.1"/>
    <property type="molecule type" value="Genomic_DNA"/>
</dbReference>
<evidence type="ECO:0000313" key="1">
    <source>
        <dbReference type="EMBL" id="CAF0886359.1"/>
    </source>
</evidence>
<evidence type="ECO:0000313" key="2">
    <source>
        <dbReference type="Proteomes" id="UP000663852"/>
    </source>
</evidence>
<accession>A0A813YM71</accession>
<dbReference type="AlphaFoldDB" id="A0A813YM71"/>